<gene>
    <name evidence="3" type="ORF">RM540_10255</name>
</gene>
<sequence>MRGRGPAPPPGPDPFADGLPPLDGDRVRLRAPRPADAADVLAVFGDAGHLRYWSHGPLADLDAARAYVDGIGAGWRERRLFQWAVTEPPDDRLVGTVTLVDWDREHRRAEVGFILHPAYAGRGLATDAVRTALRFAVGAMDLHRVEADVDPENAASLRLLERLGFRREGVLRERWFTFGTWKDSVVLGLLAADLAGGADAGGAG</sequence>
<dbReference type="PROSITE" id="PS51186">
    <property type="entry name" value="GNAT"/>
    <property type="match status" value="1"/>
</dbReference>
<keyword evidence="4" id="KW-1185">Reference proteome</keyword>
<feature type="region of interest" description="Disordered" evidence="1">
    <location>
        <begin position="1"/>
        <end position="24"/>
    </location>
</feature>
<dbReference type="Pfam" id="PF13302">
    <property type="entry name" value="Acetyltransf_3"/>
    <property type="match status" value="1"/>
</dbReference>
<feature type="compositionally biased region" description="Pro residues" evidence="1">
    <location>
        <begin position="1"/>
        <end position="13"/>
    </location>
</feature>
<feature type="domain" description="N-acetyltransferase" evidence="2">
    <location>
        <begin position="27"/>
        <end position="192"/>
    </location>
</feature>
<dbReference type="PANTHER" id="PTHR43441:SF11">
    <property type="entry name" value="RIBOSOMAL-PROTEIN-SERINE ACETYLTRANSFERASE"/>
    <property type="match status" value="1"/>
</dbReference>
<dbReference type="RefSeq" id="WP_311663752.1">
    <property type="nucleotide sequence ID" value="NZ_JAVRHT010000022.1"/>
</dbReference>
<name>A0ABU3BS60_9BACT</name>
<evidence type="ECO:0000259" key="2">
    <source>
        <dbReference type="PROSITE" id="PS51186"/>
    </source>
</evidence>
<protein>
    <submittedName>
        <fullName evidence="3">GNAT family N-acetyltransferase</fullName>
    </submittedName>
</protein>
<dbReference type="PANTHER" id="PTHR43441">
    <property type="entry name" value="RIBOSOMAL-PROTEIN-SERINE ACETYLTRANSFERASE"/>
    <property type="match status" value="1"/>
</dbReference>
<evidence type="ECO:0000256" key="1">
    <source>
        <dbReference type="SAM" id="MobiDB-lite"/>
    </source>
</evidence>
<proteinExistence type="predicted"/>
<accession>A0ABU3BS60</accession>
<dbReference type="Proteomes" id="UP001267426">
    <property type="component" value="Unassembled WGS sequence"/>
</dbReference>
<reference evidence="3 4" key="1">
    <citation type="submission" date="2023-09" db="EMBL/GenBank/DDBJ databases">
        <authorList>
            <person name="Rey-Velasco X."/>
        </authorList>
    </citation>
    <scope>NUCLEOTIDE SEQUENCE [LARGE SCALE GENOMIC DNA]</scope>
    <source>
        <strain evidence="3 4">F394</strain>
    </source>
</reference>
<organism evidence="3 4">
    <name type="scientific">Rubrivirga litoralis</name>
    <dbReference type="NCBI Taxonomy" id="3075598"/>
    <lineage>
        <taxon>Bacteria</taxon>
        <taxon>Pseudomonadati</taxon>
        <taxon>Rhodothermota</taxon>
        <taxon>Rhodothermia</taxon>
        <taxon>Rhodothermales</taxon>
        <taxon>Rubricoccaceae</taxon>
        <taxon>Rubrivirga</taxon>
    </lineage>
</organism>
<dbReference type="Gene3D" id="3.40.630.30">
    <property type="match status" value="1"/>
</dbReference>
<comment type="caution">
    <text evidence="3">The sequence shown here is derived from an EMBL/GenBank/DDBJ whole genome shotgun (WGS) entry which is preliminary data.</text>
</comment>
<dbReference type="SUPFAM" id="SSF55729">
    <property type="entry name" value="Acyl-CoA N-acyltransferases (Nat)"/>
    <property type="match status" value="1"/>
</dbReference>
<evidence type="ECO:0000313" key="3">
    <source>
        <dbReference type="EMBL" id="MDT0632126.1"/>
    </source>
</evidence>
<dbReference type="InterPro" id="IPR016181">
    <property type="entry name" value="Acyl_CoA_acyltransferase"/>
</dbReference>
<dbReference type="EMBL" id="JAVRHT010000022">
    <property type="protein sequence ID" value="MDT0632126.1"/>
    <property type="molecule type" value="Genomic_DNA"/>
</dbReference>
<dbReference type="CDD" id="cd04301">
    <property type="entry name" value="NAT_SF"/>
    <property type="match status" value="1"/>
</dbReference>
<dbReference type="InterPro" id="IPR000182">
    <property type="entry name" value="GNAT_dom"/>
</dbReference>
<dbReference type="InterPro" id="IPR051908">
    <property type="entry name" value="Ribosomal_N-acetyltransferase"/>
</dbReference>
<evidence type="ECO:0000313" key="4">
    <source>
        <dbReference type="Proteomes" id="UP001267426"/>
    </source>
</evidence>